<name>A0A1E1KDR5_9HELO</name>
<accession>A0A1E1KDR5</accession>
<reference evidence="2" key="1">
    <citation type="submission" date="2016-03" db="EMBL/GenBank/DDBJ databases">
        <authorList>
            <person name="Ploux O."/>
        </authorList>
    </citation>
    <scope>NUCLEOTIDE SEQUENCE [LARGE SCALE GENOMIC DNA]</scope>
    <source>
        <strain evidence="2">UK7</strain>
    </source>
</reference>
<proteinExistence type="predicted"/>
<organism evidence="1 2">
    <name type="scientific">Rhynchosporium graminicola</name>
    <dbReference type="NCBI Taxonomy" id="2792576"/>
    <lineage>
        <taxon>Eukaryota</taxon>
        <taxon>Fungi</taxon>
        <taxon>Dikarya</taxon>
        <taxon>Ascomycota</taxon>
        <taxon>Pezizomycotina</taxon>
        <taxon>Leotiomycetes</taxon>
        <taxon>Helotiales</taxon>
        <taxon>Ploettnerulaceae</taxon>
        <taxon>Rhynchosporium</taxon>
    </lineage>
</organism>
<evidence type="ECO:0000313" key="2">
    <source>
        <dbReference type="Proteomes" id="UP000178129"/>
    </source>
</evidence>
<dbReference type="EMBL" id="FJUW01000012">
    <property type="protein sequence ID" value="CZS96193.1"/>
    <property type="molecule type" value="Genomic_DNA"/>
</dbReference>
<dbReference type="Proteomes" id="UP000178129">
    <property type="component" value="Unassembled WGS sequence"/>
</dbReference>
<sequence>MSAGTSGTRPGSYMASGDYFTVATFRENTTEEKAVATVGAIQAA</sequence>
<keyword evidence="2" id="KW-1185">Reference proteome</keyword>
<dbReference type="InParanoid" id="A0A1E1KDR5"/>
<dbReference type="AlphaFoldDB" id="A0A1E1KDR5"/>
<evidence type="ECO:0000313" key="1">
    <source>
        <dbReference type="EMBL" id="CZS96193.1"/>
    </source>
</evidence>
<comment type="caution">
    <text evidence="1">The sequence shown here is derived from an EMBL/GenBank/DDBJ whole genome shotgun (WGS) entry which is preliminary data.</text>
</comment>
<gene>
    <name evidence="1" type="ORF">RCO7_14405</name>
</gene>
<protein>
    <submittedName>
        <fullName evidence="1">Uncharacterized protein</fullName>
    </submittedName>
</protein>